<evidence type="ECO:0008006" key="3">
    <source>
        <dbReference type="Google" id="ProtNLM"/>
    </source>
</evidence>
<organism evidence="2">
    <name type="scientific">Medicago truncatula</name>
    <name type="common">Barrel medic</name>
    <name type="synonym">Medicago tribuloides</name>
    <dbReference type="NCBI Taxonomy" id="3880"/>
    <lineage>
        <taxon>Eukaryota</taxon>
        <taxon>Viridiplantae</taxon>
        <taxon>Streptophyta</taxon>
        <taxon>Embryophyta</taxon>
        <taxon>Tracheophyta</taxon>
        <taxon>Spermatophyta</taxon>
        <taxon>Magnoliopsida</taxon>
        <taxon>eudicotyledons</taxon>
        <taxon>Gunneridae</taxon>
        <taxon>Pentapetalae</taxon>
        <taxon>rosids</taxon>
        <taxon>fabids</taxon>
        <taxon>Fabales</taxon>
        <taxon>Fabaceae</taxon>
        <taxon>Papilionoideae</taxon>
        <taxon>50 kb inversion clade</taxon>
        <taxon>NPAAA clade</taxon>
        <taxon>Hologalegina</taxon>
        <taxon>IRL clade</taxon>
        <taxon>Trifolieae</taxon>
        <taxon>Medicago</taxon>
    </lineage>
</organism>
<comment type="caution">
    <text evidence="2">The sequence shown here is derived from an EMBL/GenBank/DDBJ whole genome shotgun (WGS) entry which is preliminary data.</text>
</comment>
<protein>
    <recommendedName>
        <fullName evidence="3">Transmembrane protein</fullName>
    </recommendedName>
</protein>
<name>A0A396IE48_MEDTR</name>
<proteinExistence type="predicted"/>
<dbReference type="EMBL" id="PSQE01000004">
    <property type="protein sequence ID" value="RHN62534.1"/>
    <property type="molecule type" value="Genomic_DNA"/>
</dbReference>
<sequence>MNPYSAIFFTVIIKQNKKHSPTFMNPYSIIVFCFFMNLVSGFTVSENLWNSKLIFFLDLRLRVLLL</sequence>
<dbReference type="AlphaFoldDB" id="A0A396IE48"/>
<reference evidence="2" key="1">
    <citation type="journal article" date="2018" name="Nat. Plants">
        <title>Whole-genome landscape of Medicago truncatula symbiotic genes.</title>
        <authorList>
            <person name="Pecrix Y."/>
            <person name="Gamas P."/>
            <person name="Carrere S."/>
        </authorList>
    </citation>
    <scope>NUCLEOTIDE SEQUENCE</scope>
    <source>
        <tissue evidence="2">Leaves</tissue>
    </source>
</reference>
<keyword evidence="1" id="KW-0812">Transmembrane</keyword>
<gene>
    <name evidence="2" type="ORF">MtrunA17_Chr4g0048501</name>
</gene>
<dbReference type="Gramene" id="rna25124">
    <property type="protein sequence ID" value="RHN62534.1"/>
    <property type="gene ID" value="gene25124"/>
</dbReference>
<accession>A0A396IE48</accession>
<keyword evidence="1" id="KW-1133">Transmembrane helix</keyword>
<dbReference type="Proteomes" id="UP000265566">
    <property type="component" value="Chromosome 4"/>
</dbReference>
<evidence type="ECO:0000256" key="1">
    <source>
        <dbReference type="SAM" id="Phobius"/>
    </source>
</evidence>
<feature type="transmembrane region" description="Helical" evidence="1">
    <location>
        <begin position="27"/>
        <end position="45"/>
    </location>
</feature>
<evidence type="ECO:0000313" key="2">
    <source>
        <dbReference type="EMBL" id="RHN62534.1"/>
    </source>
</evidence>
<keyword evidence="1" id="KW-0472">Membrane</keyword>